<feature type="signal peptide" evidence="2">
    <location>
        <begin position="1"/>
        <end position="20"/>
    </location>
</feature>
<dbReference type="AlphaFoldDB" id="A0A0K2TDZ5"/>
<evidence type="ECO:0000256" key="2">
    <source>
        <dbReference type="SAM" id="SignalP"/>
    </source>
</evidence>
<feature type="region of interest" description="Disordered" evidence="1">
    <location>
        <begin position="48"/>
        <end position="91"/>
    </location>
</feature>
<feature type="chain" id="PRO_5005487673" evidence="2">
    <location>
        <begin position="21"/>
        <end position="91"/>
    </location>
</feature>
<sequence length="91" mass="9923">MLSKYLSFILILGRFSGYRGCRPPKGSGDPALTEEDGWLQEFSNLMEEDEALPDSSNSMRQGSGLQGPSNLVEEEAGLPEPSGDFGVELRK</sequence>
<accession>A0A0K2TDZ5</accession>
<proteinExistence type="predicted"/>
<evidence type="ECO:0000313" key="3">
    <source>
        <dbReference type="EMBL" id="CDW24070.1"/>
    </source>
</evidence>
<organism evidence="3">
    <name type="scientific">Lepeophtheirus salmonis</name>
    <name type="common">Salmon louse</name>
    <name type="synonym">Caligus salmonis</name>
    <dbReference type="NCBI Taxonomy" id="72036"/>
    <lineage>
        <taxon>Eukaryota</taxon>
        <taxon>Metazoa</taxon>
        <taxon>Ecdysozoa</taxon>
        <taxon>Arthropoda</taxon>
        <taxon>Crustacea</taxon>
        <taxon>Multicrustacea</taxon>
        <taxon>Hexanauplia</taxon>
        <taxon>Copepoda</taxon>
        <taxon>Siphonostomatoida</taxon>
        <taxon>Caligidae</taxon>
        <taxon>Lepeophtheirus</taxon>
    </lineage>
</organism>
<dbReference type="EMBL" id="HACA01006709">
    <property type="protein sequence ID" value="CDW24070.1"/>
    <property type="molecule type" value="Transcribed_RNA"/>
</dbReference>
<evidence type="ECO:0000256" key="1">
    <source>
        <dbReference type="SAM" id="MobiDB-lite"/>
    </source>
</evidence>
<feature type="compositionally biased region" description="Polar residues" evidence="1">
    <location>
        <begin position="54"/>
        <end position="69"/>
    </location>
</feature>
<protein>
    <submittedName>
        <fullName evidence="3">Uncharacterized protein</fullName>
    </submittedName>
</protein>
<keyword evidence="2" id="KW-0732">Signal</keyword>
<reference evidence="3" key="1">
    <citation type="submission" date="2014-05" db="EMBL/GenBank/DDBJ databases">
        <authorList>
            <person name="Chronopoulou M."/>
        </authorList>
    </citation>
    <scope>NUCLEOTIDE SEQUENCE</scope>
    <source>
        <tissue evidence="3">Whole organism</tissue>
    </source>
</reference>
<name>A0A0K2TDZ5_LEPSM</name>